<dbReference type="SUPFAM" id="SSF47473">
    <property type="entry name" value="EF-hand"/>
    <property type="match status" value="1"/>
</dbReference>
<evidence type="ECO:0000256" key="1">
    <source>
        <dbReference type="ARBA" id="ARBA00004137"/>
    </source>
</evidence>
<evidence type="ECO:0000259" key="11">
    <source>
        <dbReference type="PROSITE" id="PS50222"/>
    </source>
</evidence>
<dbReference type="PANTHER" id="PTHR43706">
    <property type="entry name" value="NADH DEHYDROGENASE"/>
    <property type="match status" value="1"/>
</dbReference>
<evidence type="ECO:0000256" key="6">
    <source>
        <dbReference type="ARBA" id="ARBA00022946"/>
    </source>
</evidence>
<dbReference type="SUPFAM" id="SSF51905">
    <property type="entry name" value="FAD/NAD(P)-binding domain"/>
    <property type="match status" value="2"/>
</dbReference>
<keyword evidence="8" id="KW-0520">NAD</keyword>
<dbReference type="Pfam" id="PF22366">
    <property type="entry name" value="NDH2_C"/>
    <property type="match status" value="1"/>
</dbReference>
<dbReference type="OrthoDB" id="5376590at2759"/>
<keyword evidence="6" id="KW-0809">Transit peptide</keyword>
<sequence>MLMQAFCRSARLGRYAVTPSLACRPTNLGQHHFSLRQARQLATEAPSSSSTKPKIPIEPRPRSKYLRRTFTGIKYTGYLCASTVVGIIVLGAGIFVHDAFTYTDKHIDKVPISPLALHPQKGGPKNLPIVASLVDDQEDDEMKELSTKPKLVVVGGGWGAVATLQSLNAGDYHVTVVTGETFTTFTPLLPSAAVGTVQVRSLVEPIRKVIARLRGHFISGKAVDLVMGERLLEVETISSNGEKKHIYVPYDKIVIACGSVSSTHGVPGLEHCFQLKTISDAQGIRRRIMQNFEVASLPTTTPEERKRLLSFVVCGGGPTGVETAAEIYDFCQEDIMNYYPKICREEVSIHVIQSREHILNTYSEAISKYAEDKFARDKVDLIVNSHVAAVHPDHVVYTTRDENGKTIEHQIPTNFVLWSTGIAMNPFSQRVSDLLPNQVHKKAVVTDSQLRVKGAPRGEVYAIGDCATIETSLIANLLELVEESDKDKNGKIDFDEWEFMVRRIKQQIPLAEDHLQKVRHLFELYDADHDGSLTLNELAVLLQDVGNKITALPATAQVASQQGKYLGKKLSKMAKAKPNLVEHGLYDTDEAVSSAFRYSHLGNLAYIGNAAVFDLGKMSFMGGLLAMYAWRSVYWSEQVSARTRALLMIDWIIRGVWGRDLSIL</sequence>
<feature type="domain" description="EF-hand" evidence="11">
    <location>
        <begin position="472"/>
        <end position="507"/>
    </location>
</feature>
<name>A0A5M3N0W4_CONPW</name>
<evidence type="ECO:0000256" key="9">
    <source>
        <dbReference type="SAM" id="MobiDB-lite"/>
    </source>
</evidence>
<dbReference type="CDD" id="cd00051">
    <property type="entry name" value="EFh"/>
    <property type="match status" value="1"/>
</dbReference>
<dbReference type="InterPro" id="IPR054585">
    <property type="entry name" value="NDH2-like_C"/>
</dbReference>
<gene>
    <name evidence="12" type="ORF">CONPUDRAFT_79636</name>
</gene>
<dbReference type="GO" id="GO:0003954">
    <property type="term" value="F:NADH dehydrogenase activity"/>
    <property type="evidence" value="ECO:0007669"/>
    <property type="project" value="InterPro"/>
</dbReference>
<dbReference type="PROSITE" id="PS50222">
    <property type="entry name" value="EF_HAND_2"/>
    <property type="match status" value="2"/>
</dbReference>
<comment type="caution">
    <text evidence="12">The sequence shown here is derived from an EMBL/GenBank/DDBJ whole genome shotgun (WGS) entry which is preliminary data.</text>
</comment>
<dbReference type="AlphaFoldDB" id="A0A5M3N0W4"/>
<keyword evidence="4" id="KW-0274">FAD</keyword>
<keyword evidence="5" id="KW-0106">Calcium</keyword>
<dbReference type="Pfam" id="PF13202">
    <property type="entry name" value="EF-hand_5"/>
    <property type="match status" value="2"/>
</dbReference>
<keyword evidence="10" id="KW-1133">Transmembrane helix</keyword>
<dbReference type="PRINTS" id="PR00368">
    <property type="entry name" value="FADPNR"/>
</dbReference>
<dbReference type="Pfam" id="PF07992">
    <property type="entry name" value="Pyr_redox_2"/>
    <property type="match status" value="1"/>
</dbReference>
<comment type="subcellular location">
    <subcellularLocation>
        <location evidence="1">Mitochondrion inner membrane</location>
        <topology evidence="1">Peripheral membrane protein</topology>
        <orientation evidence="1">Intermembrane side</orientation>
    </subcellularLocation>
</comment>
<dbReference type="SMART" id="SM00054">
    <property type="entry name" value="EFh"/>
    <property type="match status" value="2"/>
</dbReference>
<reference evidence="13" key="1">
    <citation type="journal article" date="2012" name="Science">
        <title>The Paleozoic origin of enzymatic lignin decomposition reconstructed from 31 fungal genomes.</title>
        <authorList>
            <person name="Floudas D."/>
            <person name="Binder M."/>
            <person name="Riley R."/>
            <person name="Barry K."/>
            <person name="Blanchette R.A."/>
            <person name="Henrissat B."/>
            <person name="Martinez A.T."/>
            <person name="Otillar R."/>
            <person name="Spatafora J.W."/>
            <person name="Yadav J.S."/>
            <person name="Aerts A."/>
            <person name="Benoit I."/>
            <person name="Boyd A."/>
            <person name="Carlson A."/>
            <person name="Copeland A."/>
            <person name="Coutinho P.M."/>
            <person name="de Vries R.P."/>
            <person name="Ferreira P."/>
            <person name="Findley K."/>
            <person name="Foster B."/>
            <person name="Gaskell J."/>
            <person name="Glotzer D."/>
            <person name="Gorecki P."/>
            <person name="Heitman J."/>
            <person name="Hesse C."/>
            <person name="Hori C."/>
            <person name="Igarashi K."/>
            <person name="Jurgens J.A."/>
            <person name="Kallen N."/>
            <person name="Kersten P."/>
            <person name="Kohler A."/>
            <person name="Kuees U."/>
            <person name="Kumar T.K.A."/>
            <person name="Kuo A."/>
            <person name="LaButti K."/>
            <person name="Larrondo L.F."/>
            <person name="Lindquist E."/>
            <person name="Ling A."/>
            <person name="Lombard V."/>
            <person name="Lucas S."/>
            <person name="Lundell T."/>
            <person name="Martin R."/>
            <person name="McLaughlin D.J."/>
            <person name="Morgenstern I."/>
            <person name="Morin E."/>
            <person name="Murat C."/>
            <person name="Nagy L.G."/>
            <person name="Nolan M."/>
            <person name="Ohm R.A."/>
            <person name="Patyshakuliyeva A."/>
            <person name="Rokas A."/>
            <person name="Ruiz-Duenas F.J."/>
            <person name="Sabat G."/>
            <person name="Salamov A."/>
            <person name="Samejima M."/>
            <person name="Schmutz J."/>
            <person name="Slot J.C."/>
            <person name="St John F."/>
            <person name="Stenlid J."/>
            <person name="Sun H."/>
            <person name="Sun S."/>
            <person name="Syed K."/>
            <person name="Tsang A."/>
            <person name="Wiebenga A."/>
            <person name="Young D."/>
            <person name="Pisabarro A."/>
            <person name="Eastwood D.C."/>
            <person name="Martin F."/>
            <person name="Cullen D."/>
            <person name="Grigoriev I.V."/>
            <person name="Hibbett D.S."/>
        </authorList>
    </citation>
    <scope>NUCLEOTIDE SEQUENCE [LARGE SCALE GENOMIC DNA]</scope>
    <source>
        <strain evidence="13">RWD-64-598 SS2</strain>
    </source>
</reference>
<dbReference type="InterPro" id="IPR011992">
    <property type="entry name" value="EF-hand-dom_pair"/>
</dbReference>
<evidence type="ECO:0000256" key="8">
    <source>
        <dbReference type="ARBA" id="ARBA00023027"/>
    </source>
</evidence>
<dbReference type="InterPro" id="IPR023753">
    <property type="entry name" value="FAD/NAD-binding_dom"/>
</dbReference>
<keyword evidence="3" id="KW-0285">Flavoprotein</keyword>
<dbReference type="InterPro" id="IPR018247">
    <property type="entry name" value="EF_Hand_1_Ca_BS"/>
</dbReference>
<dbReference type="OMA" id="HVDVLTN"/>
<proteinExistence type="inferred from homology"/>
<dbReference type="Proteomes" id="UP000053558">
    <property type="component" value="Unassembled WGS sequence"/>
</dbReference>
<feature type="transmembrane region" description="Helical" evidence="10">
    <location>
        <begin position="75"/>
        <end position="96"/>
    </location>
</feature>
<evidence type="ECO:0000256" key="3">
    <source>
        <dbReference type="ARBA" id="ARBA00022630"/>
    </source>
</evidence>
<accession>A0A5M3N0W4</accession>
<keyword evidence="7" id="KW-0560">Oxidoreductase</keyword>
<dbReference type="EMBL" id="JH711574">
    <property type="protein sequence ID" value="EIW84897.1"/>
    <property type="molecule type" value="Genomic_DNA"/>
</dbReference>
<organism evidence="12 13">
    <name type="scientific">Coniophora puteana (strain RWD-64-598)</name>
    <name type="common">Brown rot fungus</name>
    <dbReference type="NCBI Taxonomy" id="741705"/>
    <lineage>
        <taxon>Eukaryota</taxon>
        <taxon>Fungi</taxon>
        <taxon>Dikarya</taxon>
        <taxon>Basidiomycota</taxon>
        <taxon>Agaricomycotina</taxon>
        <taxon>Agaricomycetes</taxon>
        <taxon>Agaricomycetidae</taxon>
        <taxon>Boletales</taxon>
        <taxon>Coniophorineae</taxon>
        <taxon>Coniophoraceae</taxon>
        <taxon>Coniophora</taxon>
    </lineage>
</organism>
<dbReference type="InterPro" id="IPR036188">
    <property type="entry name" value="FAD/NAD-bd_sf"/>
</dbReference>
<dbReference type="FunFam" id="3.50.50.100:FF:000005">
    <property type="entry name" value="NADH-ubiquinone oxidoreductase 64 kDa subunit"/>
    <property type="match status" value="1"/>
</dbReference>
<dbReference type="KEGG" id="cput:CONPUDRAFT_79636"/>
<dbReference type="InterPro" id="IPR045024">
    <property type="entry name" value="NDH-2"/>
</dbReference>
<evidence type="ECO:0000313" key="12">
    <source>
        <dbReference type="EMBL" id="EIW84897.1"/>
    </source>
</evidence>
<dbReference type="Gene3D" id="3.50.50.100">
    <property type="match status" value="2"/>
</dbReference>
<dbReference type="RefSeq" id="XP_007764246.1">
    <property type="nucleotide sequence ID" value="XM_007766056.1"/>
</dbReference>
<evidence type="ECO:0000256" key="10">
    <source>
        <dbReference type="SAM" id="Phobius"/>
    </source>
</evidence>
<dbReference type="GeneID" id="19209951"/>
<keyword evidence="10" id="KW-0472">Membrane</keyword>
<evidence type="ECO:0000313" key="13">
    <source>
        <dbReference type="Proteomes" id="UP000053558"/>
    </source>
</evidence>
<evidence type="ECO:0000256" key="7">
    <source>
        <dbReference type="ARBA" id="ARBA00023002"/>
    </source>
</evidence>
<comment type="similarity">
    <text evidence="2">Belongs to the NADH dehydrogenase family.</text>
</comment>
<feature type="domain" description="EF-hand" evidence="11">
    <location>
        <begin position="513"/>
        <end position="548"/>
    </location>
</feature>
<keyword evidence="13" id="KW-1185">Reference proteome</keyword>
<feature type="region of interest" description="Disordered" evidence="9">
    <location>
        <begin position="39"/>
        <end position="60"/>
    </location>
</feature>
<dbReference type="PANTHER" id="PTHR43706:SF50">
    <property type="entry name" value="NADH DEHYDROGENASE (UBIQUINONE)-RELATED"/>
    <property type="match status" value="1"/>
</dbReference>
<keyword evidence="10" id="KW-0812">Transmembrane</keyword>
<dbReference type="PROSITE" id="PS00018">
    <property type="entry name" value="EF_HAND_1"/>
    <property type="match status" value="2"/>
</dbReference>
<dbReference type="GO" id="GO:0005509">
    <property type="term" value="F:calcium ion binding"/>
    <property type="evidence" value="ECO:0007669"/>
    <property type="project" value="InterPro"/>
</dbReference>
<evidence type="ECO:0000256" key="4">
    <source>
        <dbReference type="ARBA" id="ARBA00022827"/>
    </source>
</evidence>
<evidence type="ECO:0000256" key="5">
    <source>
        <dbReference type="ARBA" id="ARBA00022837"/>
    </source>
</evidence>
<evidence type="ECO:0000256" key="2">
    <source>
        <dbReference type="ARBA" id="ARBA00005272"/>
    </source>
</evidence>
<protein>
    <submittedName>
        <fullName evidence="12">Nucleotide-binding domain-containing protein</fullName>
    </submittedName>
</protein>
<dbReference type="InterPro" id="IPR002048">
    <property type="entry name" value="EF_hand_dom"/>
</dbReference>
<dbReference type="GO" id="GO:0005743">
    <property type="term" value="C:mitochondrial inner membrane"/>
    <property type="evidence" value="ECO:0007669"/>
    <property type="project" value="UniProtKB-SubCell"/>
</dbReference>